<keyword evidence="1" id="KW-0472">Membrane</keyword>
<reference evidence="4" key="1">
    <citation type="journal article" date="2019" name="Int. J. Syst. Evol. Microbiol.">
        <title>The Global Catalogue of Microorganisms (GCM) 10K type strain sequencing project: providing services to taxonomists for standard genome sequencing and annotation.</title>
        <authorList>
            <consortium name="The Broad Institute Genomics Platform"/>
            <consortium name="The Broad Institute Genome Sequencing Center for Infectious Disease"/>
            <person name="Wu L."/>
            <person name="Ma J."/>
        </authorList>
    </citation>
    <scope>NUCLEOTIDE SEQUENCE [LARGE SCALE GENOMIC DNA]</scope>
    <source>
        <strain evidence="4">CGMCC 1.13574</strain>
    </source>
</reference>
<organism evidence="3 4">
    <name type="scientific">Tumebacillus lipolyticus</name>
    <dbReference type="NCBI Taxonomy" id="1280370"/>
    <lineage>
        <taxon>Bacteria</taxon>
        <taxon>Bacillati</taxon>
        <taxon>Bacillota</taxon>
        <taxon>Bacilli</taxon>
        <taxon>Bacillales</taxon>
        <taxon>Alicyclobacillaceae</taxon>
        <taxon>Tumebacillus</taxon>
    </lineage>
</organism>
<keyword evidence="1" id="KW-0812">Transmembrane</keyword>
<dbReference type="Pfam" id="PF06713">
    <property type="entry name" value="bPH_4"/>
    <property type="match status" value="1"/>
</dbReference>
<evidence type="ECO:0000256" key="1">
    <source>
        <dbReference type="SAM" id="Phobius"/>
    </source>
</evidence>
<evidence type="ECO:0000313" key="4">
    <source>
        <dbReference type="Proteomes" id="UP001597343"/>
    </source>
</evidence>
<proteinExistence type="predicted"/>
<sequence length="141" mass="16398">MKFVSKKDWWLTLLIWGTMLLLIGSGIFTLATEQVSTAEVLFLTMVTILLPLFFLLLWFTTYYVVEEENLVIRFSFFKKTVPLAEIRSVKKTSNPLSSPALSLKRLEIRYGRYGSVLISPLDRDEFIKMLKKRCPQVEINL</sequence>
<gene>
    <name evidence="3" type="ORF">ACFSOY_06300</name>
</gene>
<dbReference type="InterPro" id="IPR009589">
    <property type="entry name" value="PH_YyaB-like"/>
</dbReference>
<feature type="domain" description="Uncharacterized protein YyaB-like PH" evidence="2">
    <location>
        <begin position="61"/>
        <end position="134"/>
    </location>
</feature>
<evidence type="ECO:0000259" key="2">
    <source>
        <dbReference type="Pfam" id="PF06713"/>
    </source>
</evidence>
<keyword evidence="4" id="KW-1185">Reference proteome</keyword>
<dbReference type="EMBL" id="JBHUIO010000005">
    <property type="protein sequence ID" value="MFD2169602.1"/>
    <property type="molecule type" value="Genomic_DNA"/>
</dbReference>
<protein>
    <submittedName>
        <fullName evidence="3">PH domain-containing protein</fullName>
    </submittedName>
</protein>
<accession>A0ABW4ZUA2</accession>
<evidence type="ECO:0000313" key="3">
    <source>
        <dbReference type="EMBL" id="MFD2169602.1"/>
    </source>
</evidence>
<feature type="transmembrane region" description="Helical" evidence="1">
    <location>
        <begin position="9"/>
        <end position="28"/>
    </location>
</feature>
<comment type="caution">
    <text evidence="3">The sequence shown here is derived from an EMBL/GenBank/DDBJ whole genome shotgun (WGS) entry which is preliminary data.</text>
</comment>
<dbReference type="RefSeq" id="WP_386044887.1">
    <property type="nucleotide sequence ID" value="NZ_JBHUIO010000005.1"/>
</dbReference>
<feature type="transmembrane region" description="Helical" evidence="1">
    <location>
        <begin position="40"/>
        <end position="65"/>
    </location>
</feature>
<keyword evidence="1" id="KW-1133">Transmembrane helix</keyword>
<dbReference type="Proteomes" id="UP001597343">
    <property type="component" value="Unassembled WGS sequence"/>
</dbReference>
<name>A0ABW4ZUA2_9BACL</name>